<dbReference type="Gene3D" id="2.60.40.10">
    <property type="entry name" value="Immunoglobulins"/>
    <property type="match status" value="3"/>
</dbReference>
<gene>
    <name evidence="5" type="ORF">BE08_36455</name>
</gene>
<dbReference type="InterPro" id="IPR017853">
    <property type="entry name" value="GH"/>
</dbReference>
<dbReference type="Gene3D" id="2.60.40.3710">
    <property type="match status" value="1"/>
</dbReference>
<protein>
    <recommendedName>
        <fullName evidence="7">Alpha-glucosidase</fullName>
    </recommendedName>
</protein>
<dbReference type="AlphaFoldDB" id="A0A150PQE9"/>
<dbReference type="PROSITE" id="PS51166">
    <property type="entry name" value="CBM20"/>
    <property type="match status" value="1"/>
</dbReference>
<dbReference type="Pfam" id="PF14508">
    <property type="entry name" value="GH97_N"/>
    <property type="match status" value="1"/>
</dbReference>
<dbReference type="InterPro" id="IPR019563">
    <property type="entry name" value="GH97_catalytic"/>
</dbReference>
<dbReference type="Gene3D" id="3.20.20.70">
    <property type="entry name" value="Aldolase class I"/>
    <property type="match status" value="1"/>
</dbReference>
<comment type="caution">
    <text evidence="5">The sequence shown here is derived from an EMBL/GenBank/DDBJ whole genome shotgun (WGS) entry which is preliminary data.</text>
</comment>
<organism evidence="5 6">
    <name type="scientific">Sorangium cellulosum</name>
    <name type="common">Polyangium cellulosum</name>
    <dbReference type="NCBI Taxonomy" id="56"/>
    <lineage>
        <taxon>Bacteria</taxon>
        <taxon>Pseudomonadati</taxon>
        <taxon>Myxococcota</taxon>
        <taxon>Polyangia</taxon>
        <taxon>Polyangiales</taxon>
        <taxon>Polyangiaceae</taxon>
        <taxon>Sorangium</taxon>
    </lineage>
</organism>
<dbReference type="SMART" id="SM01065">
    <property type="entry name" value="CBM_2"/>
    <property type="match status" value="1"/>
</dbReference>
<evidence type="ECO:0000313" key="5">
    <source>
        <dbReference type="EMBL" id="KYF57736.1"/>
    </source>
</evidence>
<sequence>MGGAGGAGGEGGLGGQGGLGGGTGGLGGQGGGASETQRVTSPGGEIVVTFDVQDGVPSYSVERAGRAILIDSALGLDLGDLGPLGRGARVTGADRRTEDSTWRPVWGAASEIREHYNELTIHLASDAPARRLDVVFRVFDDGLGLRYVIPEQDGLSELTITSEDTEFRFASDGTAWWTPADFEGDESLYNRGALSTVADANTPMTVQLAEDLYVALHEADLDDYAAMTLEALPGVPHAFRSALVPARSGPEDTAVKARVSLPFETPWRTLTIGTGAGRLIESHLILNLNDPCAICDGDLSWLQPGKYVGVWWEIHKGLSTWEPGEHVGATTENTQRYMDFAGEHGIPFVLAEGWNQGWDGAWTDMDFTASNDRFDLEEVVAYGAARGVGFVAHMETGANVDGFEAQLDEAFALYESLGIHAIKTGYVGNIPGYHHYSQRMVNHYAEVARRAADHGIMVNAHEPIKPTGEERTYPNFMSREGVRGMEYEAWSDGNPASHTLTVPFTRMLGGPVDYNPGIFEVLWAPEKIPESPFAGNPPARVHTTRAHQLALYVILLSGLQMVTDIPEHYEGRPELAFLSQVPVTWDETRVLNAAIGEHMTIARRSGDAWYLGSGTDGAPRALQIPLDFLGDGTFVAETYTDDAEADYDALPELVARSRFLVTPADTLVAAMESSGGQAVRIRPATPDDLASVEAYRPPSYVVESVTAPAEVVQGDVVLVTAEVTNAGNLVGGETLGVTVDGAPVDARLVRINADATVTVAFEIRIAQLGEVGVAVGDAAPEIVTVVPPEEGPPAPADLRAEETSADTIELAWELVPEAIAYRVYRHLPGGLYGDTAHAEVDGELTAFSDTGLTANQTYFYIVRAVFADGTESPASNELVQAATPRLVPVTFRVAAPLETPAMSAIYVPGSIDALGPWNPGLVAMTHTGGGLWQATIDIPEGTELQYKYARGTWERVEWWGSITGVTNRAASIPIGSAGQVVDNTSIAWDDGAIPDTQKGIRFWRDPLVAGTAPADGAVIGGAPAIEVSFSRDIDPPDAGGYDAAVQVARDGEPVEGAVDEAAPGNLVFTPAEPLAQGDYEVTISQVRSALGVDSVPMQAPYTFRFTVE</sequence>
<evidence type="ECO:0000256" key="2">
    <source>
        <dbReference type="SAM" id="MobiDB-lite"/>
    </source>
</evidence>
<dbReference type="InterPro" id="IPR013785">
    <property type="entry name" value="Aldolase_TIM"/>
</dbReference>
<evidence type="ECO:0000259" key="3">
    <source>
        <dbReference type="PROSITE" id="PS50853"/>
    </source>
</evidence>
<dbReference type="EMBL" id="JELY01000874">
    <property type="protein sequence ID" value="KYF57736.1"/>
    <property type="molecule type" value="Genomic_DNA"/>
</dbReference>
<dbReference type="CDD" id="cd00063">
    <property type="entry name" value="FN3"/>
    <property type="match status" value="1"/>
</dbReference>
<dbReference type="InterPro" id="IPR036116">
    <property type="entry name" value="FN3_sf"/>
</dbReference>
<feature type="region of interest" description="Disordered" evidence="2">
    <location>
        <begin position="1"/>
        <end position="40"/>
    </location>
</feature>
<dbReference type="SUPFAM" id="SSF51445">
    <property type="entry name" value="(Trans)glycosidases"/>
    <property type="match status" value="1"/>
</dbReference>
<dbReference type="Proteomes" id="UP000075420">
    <property type="component" value="Unassembled WGS sequence"/>
</dbReference>
<dbReference type="PANTHER" id="PTHR35803:SF1">
    <property type="entry name" value="GLUCAN 1,4-ALPHA-GLUCOSIDASE SUSB"/>
    <property type="match status" value="1"/>
</dbReference>
<feature type="domain" description="Fibronectin type-III" evidence="3">
    <location>
        <begin position="794"/>
        <end position="886"/>
    </location>
</feature>
<dbReference type="Pfam" id="PF00686">
    <property type="entry name" value="CBM_20"/>
    <property type="match status" value="1"/>
</dbReference>
<dbReference type="Gene3D" id="2.70.98.10">
    <property type="match status" value="1"/>
</dbReference>
<dbReference type="Pfam" id="PF14509">
    <property type="entry name" value="GH97_C"/>
    <property type="match status" value="1"/>
</dbReference>
<dbReference type="SUPFAM" id="SSF49452">
    <property type="entry name" value="Starch-binding domain-like"/>
    <property type="match status" value="1"/>
</dbReference>
<dbReference type="InterPro" id="IPR002044">
    <property type="entry name" value="CBM20"/>
</dbReference>
<evidence type="ECO:0000256" key="1">
    <source>
        <dbReference type="ARBA" id="ARBA00022729"/>
    </source>
</evidence>
<reference evidence="5 6" key="1">
    <citation type="submission" date="2014-02" db="EMBL/GenBank/DDBJ databases">
        <title>The small core and large imbalanced accessory genome model reveals a collaborative survival strategy of Sorangium cellulosum strains in nature.</title>
        <authorList>
            <person name="Han K."/>
            <person name="Peng R."/>
            <person name="Blom J."/>
            <person name="Li Y.-Z."/>
        </authorList>
    </citation>
    <scope>NUCLEOTIDE SEQUENCE [LARGE SCALE GENOMIC DNA]</scope>
    <source>
        <strain evidence="5 6">So0157-25</strain>
    </source>
</reference>
<dbReference type="SUPFAM" id="SSF49265">
    <property type="entry name" value="Fibronectin type III"/>
    <property type="match status" value="1"/>
</dbReference>
<dbReference type="InterPro" id="IPR032812">
    <property type="entry name" value="SbsA_Ig"/>
</dbReference>
<dbReference type="Pfam" id="PF10566">
    <property type="entry name" value="Glyco_hydro_97"/>
    <property type="match status" value="1"/>
</dbReference>
<proteinExistence type="predicted"/>
<dbReference type="SMART" id="SM00060">
    <property type="entry name" value="FN3"/>
    <property type="match status" value="1"/>
</dbReference>
<dbReference type="InterPro" id="IPR013783">
    <property type="entry name" value="Ig-like_fold"/>
</dbReference>
<dbReference type="PROSITE" id="PS50853">
    <property type="entry name" value="FN3"/>
    <property type="match status" value="1"/>
</dbReference>
<name>A0A150PQE9_SORCE</name>
<evidence type="ECO:0008006" key="7">
    <source>
        <dbReference type="Google" id="ProtNLM"/>
    </source>
</evidence>
<dbReference type="PANTHER" id="PTHR35803">
    <property type="entry name" value="GLUCAN 1,4-ALPHA-GLUCOSIDASE SUSB-RELATED"/>
    <property type="match status" value="1"/>
</dbReference>
<dbReference type="GO" id="GO:2001070">
    <property type="term" value="F:starch binding"/>
    <property type="evidence" value="ECO:0007669"/>
    <property type="project" value="InterPro"/>
</dbReference>
<feature type="domain" description="CBM20" evidence="4">
    <location>
        <begin position="881"/>
        <end position="990"/>
    </location>
</feature>
<keyword evidence="1" id="KW-0732">Signal</keyword>
<accession>A0A150PQE9</accession>
<dbReference type="InterPro" id="IPR014718">
    <property type="entry name" value="GH-type_carb-bd"/>
</dbReference>
<dbReference type="InterPro" id="IPR013784">
    <property type="entry name" value="Carb-bd-like_fold"/>
</dbReference>
<dbReference type="InterPro" id="IPR052720">
    <property type="entry name" value="Glycosyl_hydrolase_97"/>
</dbReference>
<evidence type="ECO:0000259" key="4">
    <source>
        <dbReference type="PROSITE" id="PS51166"/>
    </source>
</evidence>
<dbReference type="InterPro" id="IPR029486">
    <property type="entry name" value="GH97_N"/>
</dbReference>
<dbReference type="Pfam" id="PF13205">
    <property type="entry name" value="Big_5"/>
    <property type="match status" value="1"/>
</dbReference>
<evidence type="ECO:0000313" key="6">
    <source>
        <dbReference type="Proteomes" id="UP000075420"/>
    </source>
</evidence>
<dbReference type="InterPro" id="IPR029483">
    <property type="entry name" value="GH97_C"/>
</dbReference>
<dbReference type="InterPro" id="IPR003961">
    <property type="entry name" value="FN3_dom"/>
</dbReference>
<feature type="compositionally biased region" description="Gly residues" evidence="2">
    <location>
        <begin position="1"/>
        <end position="33"/>
    </location>
</feature>